<reference evidence="3" key="1">
    <citation type="submission" date="2016-05" db="EMBL/GenBank/DDBJ databases">
        <title>Comparative genomics of biotechnologically important yeasts.</title>
        <authorList>
            <consortium name="DOE Joint Genome Institute"/>
            <person name="Riley R."/>
            <person name="Haridas S."/>
            <person name="Wolfe K.H."/>
            <person name="Lopes M.R."/>
            <person name="Hittinger C.T."/>
            <person name="Goker M."/>
            <person name="Salamov A."/>
            <person name="Wisecaver J."/>
            <person name="Long T.M."/>
            <person name="Aerts A.L."/>
            <person name="Barry K."/>
            <person name="Choi C."/>
            <person name="Clum A."/>
            <person name="Coughlan A.Y."/>
            <person name="Deshpande S."/>
            <person name="Douglass A.P."/>
            <person name="Hanson S.J."/>
            <person name="Klenk H.-P."/>
            <person name="Labutti K."/>
            <person name="Lapidus A."/>
            <person name="Lindquist E."/>
            <person name="Lipzen A."/>
            <person name="Meier-Kolthoff J.P."/>
            <person name="Ohm R.A."/>
            <person name="Otillar R.P."/>
            <person name="Pangilinan J."/>
            <person name="Peng Y."/>
            <person name="Rokas A."/>
            <person name="Rosa C.A."/>
            <person name="Scheuner C."/>
            <person name="Sibirny A.A."/>
            <person name="Slot J.C."/>
            <person name="Stielow J.B."/>
            <person name="Sun H."/>
            <person name="Kurtzman C.P."/>
            <person name="Blackwell M."/>
            <person name="Grigoriev I.V."/>
            <person name="Jeffries T.W."/>
        </authorList>
    </citation>
    <scope>NUCLEOTIDE SEQUENCE [LARGE SCALE GENOMIC DNA]</scope>
    <source>
        <strain evidence="3">DSM 1968</strain>
    </source>
</reference>
<dbReference type="Proteomes" id="UP000095038">
    <property type="component" value="Unassembled WGS sequence"/>
</dbReference>
<keyword evidence="3" id="KW-1185">Reference proteome</keyword>
<protein>
    <submittedName>
        <fullName evidence="2">Uncharacterized protein</fullName>
    </submittedName>
</protein>
<sequence>MIEKDLSLKKNNNLNSGNNNLETKISALENKLREMTNVVEASNKLVMENELVISKFESDNLIKENRIKDYAMQNNKLEEEIEARDVEIKNLENIIKMEKTSKSLEEAEKNELKNMKIVLNNEYASMKAVNESLQKQINSLCEGFGAAHKQMQNELIQLKNTATISKNSHNKLAESIVSLLSEALDEESISACKTSLDMLKQNKIYGNEDIGKIENISGYVLKAIKVMIEDYFNSSKRSQVYEEEAMRIQGLYEQKVVEYDMLKKDLENCHLTTTTRFNNRKNLDKKSRQLGYSKPVSVYSSSSSRSSRCQKKLLGLC</sequence>
<name>A0A1D2VIS0_9ASCO</name>
<feature type="compositionally biased region" description="Low complexity" evidence="1">
    <location>
        <begin position="9"/>
        <end position="20"/>
    </location>
</feature>
<dbReference type="EMBL" id="KV454479">
    <property type="protein sequence ID" value="ODV61403.1"/>
    <property type="molecule type" value="Genomic_DNA"/>
</dbReference>
<dbReference type="FunCoup" id="A0A1D2VIS0">
    <property type="interactions" value="266"/>
</dbReference>
<feature type="region of interest" description="Disordered" evidence="1">
    <location>
        <begin position="1"/>
        <end position="20"/>
    </location>
</feature>
<gene>
    <name evidence="2" type="ORF">ASCRUDRAFT_80500</name>
</gene>
<dbReference type="GeneID" id="30968136"/>
<organism evidence="2 3">
    <name type="scientific">Ascoidea rubescens DSM 1968</name>
    <dbReference type="NCBI Taxonomy" id="1344418"/>
    <lineage>
        <taxon>Eukaryota</taxon>
        <taxon>Fungi</taxon>
        <taxon>Dikarya</taxon>
        <taxon>Ascomycota</taxon>
        <taxon>Saccharomycotina</taxon>
        <taxon>Saccharomycetes</taxon>
        <taxon>Ascoideaceae</taxon>
        <taxon>Ascoidea</taxon>
    </lineage>
</organism>
<evidence type="ECO:0000313" key="3">
    <source>
        <dbReference type="Proteomes" id="UP000095038"/>
    </source>
</evidence>
<dbReference type="InParanoid" id="A0A1D2VIS0"/>
<dbReference type="AlphaFoldDB" id="A0A1D2VIS0"/>
<accession>A0A1D2VIS0</accession>
<evidence type="ECO:0000256" key="1">
    <source>
        <dbReference type="SAM" id="MobiDB-lite"/>
    </source>
</evidence>
<dbReference type="RefSeq" id="XP_020047710.1">
    <property type="nucleotide sequence ID" value="XM_020194500.1"/>
</dbReference>
<evidence type="ECO:0000313" key="2">
    <source>
        <dbReference type="EMBL" id="ODV61403.1"/>
    </source>
</evidence>
<proteinExistence type="predicted"/>